<name>A0CW43_PARTE</name>
<dbReference type="EMBL" id="CT868207">
    <property type="protein sequence ID" value="CAK75010.1"/>
    <property type="molecule type" value="Genomic_DNA"/>
</dbReference>
<organism evidence="2 3">
    <name type="scientific">Paramecium tetraurelia</name>
    <dbReference type="NCBI Taxonomy" id="5888"/>
    <lineage>
        <taxon>Eukaryota</taxon>
        <taxon>Sar</taxon>
        <taxon>Alveolata</taxon>
        <taxon>Ciliophora</taxon>
        <taxon>Intramacronucleata</taxon>
        <taxon>Oligohymenophorea</taxon>
        <taxon>Peniculida</taxon>
        <taxon>Parameciidae</taxon>
        <taxon>Paramecium</taxon>
    </lineage>
</organism>
<dbReference type="Pfam" id="PF03283">
    <property type="entry name" value="PAE"/>
    <property type="match status" value="1"/>
</dbReference>
<evidence type="ECO:0000256" key="1">
    <source>
        <dbReference type="SAM" id="SignalP"/>
    </source>
</evidence>
<keyword evidence="1" id="KW-0732">Signal</keyword>
<sequence length="408" mass="47326">MLLTFFQLLWCCSSLMLQFVEDDKAKCLDGTLGSYYFQKGSEEGQNKFIVFFEGGERLILGNTEEEYLMNAVGKMQTQQGSSLNRASAFEFDGMLSQDKQKNYYFHSWNLIHINYCDGVGFQGYKSDQVNYQQHLLYFRGELIIRSIFDHFMTKFQKAEIITLSGCSIGGVAALQWEQYLTSRIPENIPILFVPDSSILFDIQSIDGINLLQQSLKIMNYIANYETQVPHSKCANNYPNQNWKCLYFQNLINFIQRPVFIIQPFYDQNFLYNYLDIKCIKDQTLENCQNNEMDFIDLVYSKFHQIIKESLIKNSNTGSFVPSCISNCLFVSQLSFSRSWTIPEGSNRTAYQTLVKWVEKQKLNQNHQGDFGLIDQVPWPKNSACAELSLLSQIKLIYIILQVISITFF</sequence>
<accession>A0CW43</accession>
<proteinExistence type="predicted"/>
<dbReference type="InParanoid" id="A0CW43"/>
<feature type="chain" id="PRO_5002623749" description="Pectin acetylesterase" evidence="1">
    <location>
        <begin position="23"/>
        <end position="408"/>
    </location>
</feature>
<dbReference type="PANTHER" id="PTHR21562:SF67">
    <property type="entry name" value="PECTIN ACETYLESTERASE"/>
    <property type="match status" value="1"/>
</dbReference>
<evidence type="ECO:0000313" key="2">
    <source>
        <dbReference type="EMBL" id="CAK75010.1"/>
    </source>
</evidence>
<gene>
    <name evidence="2" type="ORF">GSPATT00001212001</name>
</gene>
<dbReference type="KEGG" id="ptm:GSPATT00001212001"/>
<dbReference type="OrthoDB" id="2015280at2759"/>
<dbReference type="eggNOG" id="KOG4287">
    <property type="taxonomic scope" value="Eukaryota"/>
</dbReference>
<dbReference type="STRING" id="5888.A0CW43"/>
<dbReference type="RefSeq" id="XP_001442407.1">
    <property type="nucleotide sequence ID" value="XM_001442370.1"/>
</dbReference>
<feature type="signal peptide" evidence="1">
    <location>
        <begin position="1"/>
        <end position="22"/>
    </location>
</feature>
<dbReference type="GO" id="GO:0016787">
    <property type="term" value="F:hydrolase activity"/>
    <property type="evidence" value="ECO:0007669"/>
    <property type="project" value="InterPro"/>
</dbReference>
<evidence type="ECO:0008006" key="4">
    <source>
        <dbReference type="Google" id="ProtNLM"/>
    </source>
</evidence>
<dbReference type="GeneID" id="5028192"/>
<dbReference type="HOGENOM" id="CLU_031008_3_1_1"/>
<protein>
    <recommendedName>
        <fullName evidence="4">Pectin acetylesterase</fullName>
    </recommendedName>
</protein>
<evidence type="ECO:0000313" key="3">
    <source>
        <dbReference type="Proteomes" id="UP000000600"/>
    </source>
</evidence>
<dbReference type="OMA" id="IKCIKDQ"/>
<dbReference type="InterPro" id="IPR004963">
    <property type="entry name" value="PAE/NOTUM"/>
</dbReference>
<keyword evidence="3" id="KW-1185">Reference proteome</keyword>
<dbReference type="Proteomes" id="UP000000600">
    <property type="component" value="Unassembled WGS sequence"/>
</dbReference>
<dbReference type="PANTHER" id="PTHR21562">
    <property type="entry name" value="NOTUM-RELATED"/>
    <property type="match status" value="1"/>
</dbReference>
<reference evidence="2 3" key="1">
    <citation type="journal article" date="2006" name="Nature">
        <title>Global trends of whole-genome duplications revealed by the ciliate Paramecium tetraurelia.</title>
        <authorList>
            <consortium name="Genoscope"/>
            <person name="Aury J.-M."/>
            <person name="Jaillon O."/>
            <person name="Duret L."/>
            <person name="Noel B."/>
            <person name="Jubin C."/>
            <person name="Porcel B.M."/>
            <person name="Segurens B."/>
            <person name="Daubin V."/>
            <person name="Anthouard V."/>
            <person name="Aiach N."/>
            <person name="Arnaiz O."/>
            <person name="Billaut A."/>
            <person name="Beisson J."/>
            <person name="Blanc I."/>
            <person name="Bouhouche K."/>
            <person name="Camara F."/>
            <person name="Duharcourt S."/>
            <person name="Guigo R."/>
            <person name="Gogendeau D."/>
            <person name="Katinka M."/>
            <person name="Keller A.-M."/>
            <person name="Kissmehl R."/>
            <person name="Klotz C."/>
            <person name="Koll F."/>
            <person name="Le Moue A."/>
            <person name="Lepere C."/>
            <person name="Malinsky S."/>
            <person name="Nowacki M."/>
            <person name="Nowak J.K."/>
            <person name="Plattner H."/>
            <person name="Poulain J."/>
            <person name="Ruiz F."/>
            <person name="Serrano V."/>
            <person name="Zagulski M."/>
            <person name="Dessen P."/>
            <person name="Betermier M."/>
            <person name="Weissenbach J."/>
            <person name="Scarpelli C."/>
            <person name="Schachter V."/>
            <person name="Sperling L."/>
            <person name="Meyer E."/>
            <person name="Cohen J."/>
            <person name="Wincker P."/>
        </authorList>
    </citation>
    <scope>NUCLEOTIDE SEQUENCE [LARGE SCALE GENOMIC DNA]</scope>
    <source>
        <strain evidence="2 3">Stock d4-2</strain>
    </source>
</reference>
<dbReference type="AlphaFoldDB" id="A0CW43"/>